<dbReference type="EMBL" id="CP064946">
    <property type="protein sequence ID" value="QPH51343.1"/>
    <property type="molecule type" value="Genomic_DNA"/>
</dbReference>
<gene>
    <name evidence="1" type="ORF">IZU98_11395</name>
</gene>
<organism evidence="1 2">
    <name type="scientific">Pseudomonas fulva</name>
    <dbReference type="NCBI Taxonomy" id="47880"/>
    <lineage>
        <taxon>Bacteria</taxon>
        <taxon>Pseudomonadati</taxon>
        <taxon>Pseudomonadota</taxon>
        <taxon>Gammaproteobacteria</taxon>
        <taxon>Pseudomonadales</taxon>
        <taxon>Pseudomonadaceae</taxon>
        <taxon>Pseudomonas</taxon>
    </lineage>
</organism>
<dbReference type="AlphaFoldDB" id="A0A7S9Q563"/>
<dbReference type="Proteomes" id="UP000594430">
    <property type="component" value="Chromosome"/>
</dbReference>
<accession>A0A7S9Q563</accession>
<evidence type="ECO:0000313" key="2">
    <source>
        <dbReference type="Proteomes" id="UP000594430"/>
    </source>
</evidence>
<proteinExistence type="predicted"/>
<protein>
    <submittedName>
        <fullName evidence="1">Uncharacterized protein</fullName>
    </submittedName>
</protein>
<name>A0A7S9Q563_9PSED</name>
<evidence type="ECO:0000313" key="1">
    <source>
        <dbReference type="EMBL" id="QPH51343.1"/>
    </source>
</evidence>
<reference evidence="1 2" key="1">
    <citation type="submission" date="2020-11" db="EMBL/GenBank/DDBJ databases">
        <title>Pseudomonas fulva producing VIM-24.</title>
        <authorList>
            <person name="Liu S."/>
        </authorList>
    </citation>
    <scope>NUCLEOTIDE SEQUENCE [LARGE SCALE GENOMIC DNA]</scope>
    <source>
        <strain evidence="1 2">ZDHY414</strain>
    </source>
</reference>
<sequence length="266" mass="30054">MSSEKPTIQFHINGDIETAQAKSSIKFDKDCMLGICLYKYSLSFSGNRRAAILMNSNTATSLSFHDAVAVTLGTYESDVINDANITLGGVTPNSPHAQAMTYFYTLVESLLDKGWARYIMPNEARISGHEAKKFESVDEINGKPVGTGPWRDPSLKLSVQEWLALPMFNDWYFYKDGVYLTLSMQRENSTDAPADKGTYLFTLDVRSEPEFYKDFLASDDREDWIKLLPAKLKRMAQERAQTEARLKKMGIAIDEDYQDPPIKALE</sequence>